<keyword evidence="4" id="KW-1185">Reference proteome</keyword>
<protein>
    <submittedName>
        <fullName evidence="3">Uncharacterized protein</fullName>
    </submittedName>
</protein>
<evidence type="ECO:0000256" key="2">
    <source>
        <dbReference type="SAM" id="Phobius"/>
    </source>
</evidence>
<accession>A0ABQ5ZKJ4</accession>
<comment type="caution">
    <text evidence="3">The sequence shown here is derived from an EMBL/GenBank/DDBJ whole genome shotgun (WGS) entry which is preliminary data.</text>
</comment>
<dbReference type="Proteomes" id="UP001156702">
    <property type="component" value="Unassembled WGS sequence"/>
</dbReference>
<keyword evidence="2" id="KW-1133">Transmembrane helix</keyword>
<name>A0ABQ5ZKJ4_9HYPH</name>
<feature type="transmembrane region" description="Helical" evidence="2">
    <location>
        <begin position="83"/>
        <end position="104"/>
    </location>
</feature>
<evidence type="ECO:0000256" key="1">
    <source>
        <dbReference type="SAM" id="MobiDB-lite"/>
    </source>
</evidence>
<dbReference type="RefSeq" id="WP_244768420.1">
    <property type="nucleotide sequence ID" value="NZ_BSOP01000018.1"/>
</dbReference>
<feature type="region of interest" description="Disordered" evidence="1">
    <location>
        <begin position="25"/>
        <end position="55"/>
    </location>
</feature>
<dbReference type="EMBL" id="BSOP01000018">
    <property type="protein sequence ID" value="GLR51234.1"/>
    <property type="molecule type" value="Genomic_DNA"/>
</dbReference>
<reference evidence="4" key="1">
    <citation type="journal article" date="2019" name="Int. J. Syst. Evol. Microbiol.">
        <title>The Global Catalogue of Microorganisms (GCM) 10K type strain sequencing project: providing services to taxonomists for standard genome sequencing and annotation.</title>
        <authorList>
            <consortium name="The Broad Institute Genomics Platform"/>
            <consortium name="The Broad Institute Genome Sequencing Center for Infectious Disease"/>
            <person name="Wu L."/>
            <person name="Ma J."/>
        </authorList>
    </citation>
    <scope>NUCLEOTIDE SEQUENCE [LARGE SCALE GENOMIC DNA]</scope>
    <source>
        <strain evidence="4">NBRC 102122</strain>
    </source>
</reference>
<organism evidence="3 4">
    <name type="scientific">Shinella yambaruensis</name>
    <dbReference type="NCBI Taxonomy" id="415996"/>
    <lineage>
        <taxon>Bacteria</taxon>
        <taxon>Pseudomonadati</taxon>
        <taxon>Pseudomonadota</taxon>
        <taxon>Alphaproteobacteria</taxon>
        <taxon>Hyphomicrobiales</taxon>
        <taxon>Rhizobiaceae</taxon>
        <taxon>Shinella</taxon>
    </lineage>
</organism>
<evidence type="ECO:0000313" key="4">
    <source>
        <dbReference type="Proteomes" id="UP001156702"/>
    </source>
</evidence>
<keyword evidence="2" id="KW-0812">Transmembrane</keyword>
<evidence type="ECO:0000313" key="3">
    <source>
        <dbReference type="EMBL" id="GLR51234.1"/>
    </source>
</evidence>
<keyword evidence="2" id="KW-0472">Membrane</keyword>
<proteinExistence type="predicted"/>
<sequence>MVRRGLAAVLAFRIRSRLSSAGRAELPPAFTGLPPRLSSPAGRATPQPFPKGRVPAMTKRRDDIDLIPFVPSLSPVCRTADTILLFSVAAAGLFAAIAGVIGALT</sequence>
<gene>
    <name evidence="3" type="ORF">GCM10007923_24420</name>
</gene>